<name>A0A9Q0M5G7_BLOTA</name>
<dbReference type="EMBL" id="JAPWDV010000002">
    <property type="protein sequence ID" value="KAJ6220323.1"/>
    <property type="molecule type" value="Genomic_DNA"/>
</dbReference>
<gene>
    <name evidence="1" type="ORF">RDWZM_006135</name>
</gene>
<keyword evidence="2" id="KW-1185">Reference proteome</keyword>
<proteinExistence type="predicted"/>
<reference evidence="1" key="1">
    <citation type="submission" date="2022-12" db="EMBL/GenBank/DDBJ databases">
        <title>Genome assemblies of Blomia tropicalis.</title>
        <authorList>
            <person name="Cui Y."/>
        </authorList>
    </citation>
    <scope>NUCLEOTIDE SEQUENCE</scope>
    <source>
        <tissue evidence="1">Adult mites</tissue>
    </source>
</reference>
<dbReference type="AlphaFoldDB" id="A0A9Q0M5G7"/>
<evidence type="ECO:0000313" key="2">
    <source>
        <dbReference type="Proteomes" id="UP001142055"/>
    </source>
</evidence>
<comment type="caution">
    <text evidence="1">The sequence shown here is derived from an EMBL/GenBank/DDBJ whole genome shotgun (WGS) entry which is preliminary data.</text>
</comment>
<dbReference type="OMA" id="FPHLCCE"/>
<dbReference type="Proteomes" id="UP001142055">
    <property type="component" value="Chromosome 2"/>
</dbReference>
<sequence>MMVCLIGMAFTKETSKVVVCNAAGLEKADLCGEKLFFVGKNARLFPNSDASAEKYCSQTSNLVQCVKRYTDKCSLNDIQRNLANVMLYTVRSHHKSVCGSKTKRTQLVTIAKCANSIRKKSSECMNKMLIEFGQALALKESKNRVPYGCCSFHKMKNCIMEVADRAGKDVCSPKAKDTFEQYISSMAGNTLELMCSEYDAESDRCQTVRRLPFNPKKAKTPNSMLKAFGDLLLSEPEKN</sequence>
<accession>A0A9Q0M5G7</accession>
<evidence type="ECO:0000313" key="1">
    <source>
        <dbReference type="EMBL" id="KAJ6220323.1"/>
    </source>
</evidence>
<organism evidence="1 2">
    <name type="scientific">Blomia tropicalis</name>
    <name type="common">Mite</name>
    <dbReference type="NCBI Taxonomy" id="40697"/>
    <lineage>
        <taxon>Eukaryota</taxon>
        <taxon>Metazoa</taxon>
        <taxon>Ecdysozoa</taxon>
        <taxon>Arthropoda</taxon>
        <taxon>Chelicerata</taxon>
        <taxon>Arachnida</taxon>
        <taxon>Acari</taxon>
        <taxon>Acariformes</taxon>
        <taxon>Sarcoptiformes</taxon>
        <taxon>Astigmata</taxon>
        <taxon>Glycyphagoidea</taxon>
        <taxon>Echimyopodidae</taxon>
        <taxon>Blomia</taxon>
    </lineage>
</organism>
<dbReference type="PANTHER" id="PTHR33964">
    <property type="entry name" value="RE45066P-RELATED"/>
    <property type="match status" value="1"/>
</dbReference>
<dbReference type="PANTHER" id="PTHR33964:SF1">
    <property type="entry name" value="RE45066P"/>
    <property type="match status" value="1"/>
</dbReference>
<protein>
    <submittedName>
        <fullName evidence="1">Uncharacterized protein</fullName>
    </submittedName>
</protein>
<dbReference type="OrthoDB" id="6408127at2759"/>